<organism evidence="3 4">
    <name type="scientific">Blastococcus tunisiensis</name>
    <dbReference type="NCBI Taxonomy" id="1798228"/>
    <lineage>
        <taxon>Bacteria</taxon>
        <taxon>Bacillati</taxon>
        <taxon>Actinomycetota</taxon>
        <taxon>Actinomycetes</taxon>
        <taxon>Geodermatophilales</taxon>
        <taxon>Geodermatophilaceae</taxon>
        <taxon>Blastococcus</taxon>
    </lineage>
</organism>
<feature type="compositionally biased region" description="Pro residues" evidence="1">
    <location>
        <begin position="296"/>
        <end position="309"/>
    </location>
</feature>
<feature type="region of interest" description="Disordered" evidence="1">
    <location>
        <begin position="183"/>
        <end position="205"/>
    </location>
</feature>
<feature type="compositionally biased region" description="Basic and acidic residues" evidence="1">
    <location>
        <begin position="44"/>
        <end position="68"/>
    </location>
</feature>
<dbReference type="EMBL" id="FOND01000018">
    <property type="protein sequence ID" value="SFF59844.1"/>
    <property type="molecule type" value="Genomic_DNA"/>
</dbReference>
<evidence type="ECO:0000313" key="3">
    <source>
        <dbReference type="EMBL" id="SFF59844.1"/>
    </source>
</evidence>
<dbReference type="Proteomes" id="UP000198589">
    <property type="component" value="Unassembled WGS sequence"/>
</dbReference>
<feature type="compositionally biased region" description="Gly residues" evidence="1">
    <location>
        <begin position="97"/>
        <end position="113"/>
    </location>
</feature>
<feature type="non-terminal residue" evidence="3">
    <location>
        <position position="1"/>
    </location>
</feature>
<dbReference type="RefSeq" id="WP_175527368.1">
    <property type="nucleotide sequence ID" value="NZ_FOND01000018.1"/>
</dbReference>
<proteinExistence type="predicted"/>
<protein>
    <recommendedName>
        <fullName evidence="2">HNH nuclease domain-containing protein</fullName>
    </recommendedName>
</protein>
<evidence type="ECO:0000313" key="4">
    <source>
        <dbReference type="Proteomes" id="UP000198589"/>
    </source>
</evidence>
<feature type="region of interest" description="Disordered" evidence="1">
    <location>
        <begin position="274"/>
        <end position="334"/>
    </location>
</feature>
<dbReference type="SMART" id="SM00507">
    <property type="entry name" value="HNHc"/>
    <property type="match status" value="1"/>
</dbReference>
<evidence type="ECO:0000256" key="1">
    <source>
        <dbReference type="SAM" id="MobiDB-lite"/>
    </source>
</evidence>
<keyword evidence="4" id="KW-1185">Reference proteome</keyword>
<feature type="region of interest" description="Disordered" evidence="1">
    <location>
        <begin position="1"/>
        <end position="115"/>
    </location>
</feature>
<accession>A0A1I2JZ34</accession>
<feature type="compositionally biased region" description="Low complexity" evidence="1">
    <location>
        <begin position="7"/>
        <end position="22"/>
    </location>
</feature>
<dbReference type="AlphaFoldDB" id="A0A1I2JZ34"/>
<dbReference type="CDD" id="cd00085">
    <property type="entry name" value="HNHc"/>
    <property type="match status" value="1"/>
</dbReference>
<sequence>PRPQPPADAGTAADDDVGAAAAGPGGVTGGPAPDPSAAAPGQDTTDRDPGTTHSHSDDAGTTDPHSDDAGTTDPDSDDAGASHTGASDAERSDAGDVGAGTAGPGAAGPGAAGPGAAARMLAAEGLGALLSLPSVAGTALAEPPMVAIIDELSGALLALASPTEIRRAATCTRYACRTGRRPCTHPPAGSGLGPPPPSPGYRPTDPLQRYVRARDRRCRFPGCRARADRCDLDHNTPYPAGATSCDNLCCLCRHHHRLSHQAPGWTMRRLPDGGIEWTTPGGDRITTHPPRYGTEDPPPPPADPPPPPTLRECLLDRPTTEELREQLRTDPAPF</sequence>
<feature type="domain" description="HNH nuclease" evidence="2">
    <location>
        <begin position="206"/>
        <end position="257"/>
    </location>
</feature>
<name>A0A1I2JZ34_9ACTN</name>
<reference evidence="4" key="1">
    <citation type="submission" date="2016-10" db="EMBL/GenBank/DDBJ databases">
        <authorList>
            <person name="Varghese N."/>
            <person name="Submissions S."/>
        </authorList>
    </citation>
    <scope>NUCLEOTIDE SEQUENCE [LARGE SCALE GENOMIC DNA]</scope>
    <source>
        <strain evidence="4">DSM 46838</strain>
    </source>
</reference>
<dbReference type="InterPro" id="IPR003615">
    <property type="entry name" value="HNH_nuc"/>
</dbReference>
<evidence type="ECO:0000259" key="2">
    <source>
        <dbReference type="SMART" id="SM00507"/>
    </source>
</evidence>
<feature type="compositionally biased region" description="Basic and acidic residues" evidence="1">
    <location>
        <begin position="313"/>
        <end position="328"/>
    </location>
</feature>
<gene>
    <name evidence="3" type="ORF">SAMN05216574_11888</name>
</gene>